<protein>
    <submittedName>
        <fullName evidence="2">Uncharacterized protein</fullName>
    </submittedName>
</protein>
<evidence type="ECO:0000256" key="1">
    <source>
        <dbReference type="SAM" id="MobiDB-lite"/>
    </source>
</evidence>
<comment type="caution">
    <text evidence="2">The sequence shown here is derived from an EMBL/GenBank/DDBJ whole genome shotgun (WGS) entry which is preliminary data.</text>
</comment>
<feature type="region of interest" description="Disordered" evidence="1">
    <location>
        <begin position="55"/>
        <end position="140"/>
    </location>
</feature>
<proteinExistence type="predicted"/>
<gene>
    <name evidence="2" type="ORF">C0Q70_06705</name>
</gene>
<dbReference type="AlphaFoldDB" id="A0A2T7PCZ8"/>
<dbReference type="EMBL" id="PZQS01000004">
    <property type="protein sequence ID" value="PVD31293.1"/>
    <property type="molecule type" value="Genomic_DNA"/>
</dbReference>
<name>A0A2T7PCZ8_POMCA</name>
<dbReference type="Proteomes" id="UP000245119">
    <property type="component" value="Linkage Group LG4"/>
</dbReference>
<organism evidence="2 3">
    <name type="scientific">Pomacea canaliculata</name>
    <name type="common">Golden apple snail</name>
    <dbReference type="NCBI Taxonomy" id="400727"/>
    <lineage>
        <taxon>Eukaryota</taxon>
        <taxon>Metazoa</taxon>
        <taxon>Spiralia</taxon>
        <taxon>Lophotrochozoa</taxon>
        <taxon>Mollusca</taxon>
        <taxon>Gastropoda</taxon>
        <taxon>Caenogastropoda</taxon>
        <taxon>Architaenioglossa</taxon>
        <taxon>Ampullarioidea</taxon>
        <taxon>Ampullariidae</taxon>
        <taxon>Pomacea</taxon>
    </lineage>
</organism>
<keyword evidence="3" id="KW-1185">Reference proteome</keyword>
<reference evidence="2 3" key="1">
    <citation type="submission" date="2018-04" db="EMBL/GenBank/DDBJ databases">
        <title>The genome of golden apple snail Pomacea canaliculata provides insight into stress tolerance and invasive adaptation.</title>
        <authorList>
            <person name="Liu C."/>
            <person name="Liu B."/>
            <person name="Ren Y."/>
            <person name="Zhang Y."/>
            <person name="Wang H."/>
            <person name="Li S."/>
            <person name="Jiang F."/>
            <person name="Yin L."/>
            <person name="Zhang G."/>
            <person name="Qian W."/>
            <person name="Fan W."/>
        </authorList>
    </citation>
    <scope>NUCLEOTIDE SEQUENCE [LARGE SCALE GENOMIC DNA]</scope>
    <source>
        <strain evidence="2">SZHN2017</strain>
        <tissue evidence="2">Muscle</tissue>
    </source>
</reference>
<evidence type="ECO:0000313" key="3">
    <source>
        <dbReference type="Proteomes" id="UP000245119"/>
    </source>
</evidence>
<evidence type="ECO:0000313" key="2">
    <source>
        <dbReference type="EMBL" id="PVD31293.1"/>
    </source>
</evidence>
<accession>A0A2T7PCZ8</accession>
<sequence length="176" mass="20403">MTVNVNVQVVANISGLTVHVIIDVTGVYHVMYVDTKDQSLLHLLTKRETCLTEAGLREREREGGREGGREREGERGRERGGERERERGREGEREGERGRMRGGEREKEGERERGKRERGREGEREGERENQKQSKEKGHEHLWHSVFIYLMSTATFEDTVRRDLHTDEPLVPLVPC</sequence>